<dbReference type="AlphaFoldDB" id="A0A069QI80"/>
<evidence type="ECO:0000259" key="1">
    <source>
        <dbReference type="Pfam" id="PF13472"/>
    </source>
</evidence>
<dbReference type="RefSeq" id="WP_018966560.1">
    <property type="nucleotide sequence ID" value="NZ_KB899211.1"/>
</dbReference>
<protein>
    <recommendedName>
        <fullName evidence="1">SGNH hydrolase-type esterase domain-containing protein</fullName>
    </recommendedName>
</protein>
<dbReference type="HOGENOM" id="CLU_026488_1_0_10"/>
<reference evidence="2 3" key="1">
    <citation type="submission" date="2013-08" db="EMBL/GenBank/DDBJ databases">
        <authorList>
            <person name="Weinstock G."/>
            <person name="Sodergren E."/>
            <person name="Wylie T."/>
            <person name="Fulton L."/>
            <person name="Fulton R."/>
            <person name="Fronick C."/>
            <person name="O'Laughlin M."/>
            <person name="Godfrey J."/>
            <person name="Miner T."/>
            <person name="Herter B."/>
            <person name="Appelbaum E."/>
            <person name="Cordes M."/>
            <person name="Lek S."/>
            <person name="Wollam A."/>
            <person name="Pepin K.H."/>
            <person name="Palsikar V.B."/>
            <person name="Mitreva M."/>
            <person name="Wilson R.K."/>
        </authorList>
    </citation>
    <scope>NUCLEOTIDE SEQUENCE [LARGE SCALE GENOMIC DNA]</scope>
    <source>
        <strain evidence="2 3">ATCC 15930</strain>
    </source>
</reference>
<gene>
    <name evidence="2" type="ORF">HMPREF1991_01489</name>
</gene>
<dbReference type="Gene3D" id="2.60.120.1360">
    <property type="match status" value="1"/>
</dbReference>
<dbReference type="Gene3D" id="3.40.50.1110">
    <property type="entry name" value="SGNH hydrolase"/>
    <property type="match status" value="1"/>
</dbReference>
<organism evidence="2 3">
    <name type="scientific">Hoylesella loescheii DSM 19665 = JCM 12249 = ATCC 15930</name>
    <dbReference type="NCBI Taxonomy" id="1122985"/>
    <lineage>
        <taxon>Bacteria</taxon>
        <taxon>Pseudomonadati</taxon>
        <taxon>Bacteroidota</taxon>
        <taxon>Bacteroidia</taxon>
        <taxon>Bacteroidales</taxon>
        <taxon>Prevotellaceae</taxon>
        <taxon>Hoylesella</taxon>
    </lineage>
</organism>
<keyword evidence="3" id="KW-1185">Reference proteome</keyword>
<evidence type="ECO:0000313" key="2">
    <source>
        <dbReference type="EMBL" id="KDR52402.1"/>
    </source>
</evidence>
<dbReference type="Pfam" id="PF13472">
    <property type="entry name" value="Lipase_GDSL_2"/>
    <property type="match status" value="1"/>
</dbReference>
<dbReference type="SUPFAM" id="SSF52266">
    <property type="entry name" value="SGNH hydrolase"/>
    <property type="match status" value="1"/>
</dbReference>
<accession>A0A069QI80</accession>
<sequence length="461" mass="51279">MNPPARTFTLVATAVTALLLMHQLPTLSIGGTQLRNVNILSQVLPEGDGKEVDVLPKTPPHPIMVQTKKGAALHFKEVWTKGVEPIFDYSSGAAGGMDHFYSQLAQVNQLDRPVRIAYFGDSYIEGDILTADLRELFQRTWGGCGVGWVDTGSRMQQNRISIRQQYSGITEYAVAKKPFDISKQGINERYFAPREGSWIKVSGTKTYAHTQNWTVSTLYFHTPTTVSIKTNDGKGKITDHKFTGSTAVQKLEVKDSLNSIGFAFKGVGAGTFLYGLTLDGDKGVTLDNFSMRGSPGLTLAKIPTHRLQDFSRLRPYDLIVLHFGLNVAVPGNPLSVMKGYTTKMKKVIELMRQTFPQASILVVSVPDRDQRSPNGIQTMKEVKQLVALQQQMAADMKVAFLNFFEAMGGEGSVKTLVERSYANKDYTHLNYKGGKELARKMFPSFKEGYKNYVRRKAIEKK</sequence>
<name>A0A069QI80_HOYLO</name>
<dbReference type="EMBL" id="JNGW01000064">
    <property type="protein sequence ID" value="KDR52402.1"/>
    <property type="molecule type" value="Genomic_DNA"/>
</dbReference>
<comment type="caution">
    <text evidence="2">The sequence shown here is derived from an EMBL/GenBank/DDBJ whole genome shotgun (WGS) entry which is preliminary data.</text>
</comment>
<dbReference type="PATRIC" id="fig|1122985.7.peg.1547"/>
<feature type="domain" description="SGNH hydrolase-type esterase" evidence="1">
    <location>
        <begin position="287"/>
        <end position="433"/>
    </location>
</feature>
<proteinExistence type="predicted"/>
<dbReference type="Proteomes" id="UP000027442">
    <property type="component" value="Unassembled WGS sequence"/>
</dbReference>
<dbReference type="GO" id="GO:0016788">
    <property type="term" value="F:hydrolase activity, acting on ester bonds"/>
    <property type="evidence" value="ECO:0007669"/>
    <property type="project" value="UniProtKB-ARBA"/>
</dbReference>
<evidence type="ECO:0000313" key="3">
    <source>
        <dbReference type="Proteomes" id="UP000027442"/>
    </source>
</evidence>
<dbReference type="eggNOG" id="COG2755">
    <property type="taxonomic scope" value="Bacteria"/>
</dbReference>
<dbReference type="InterPro" id="IPR013830">
    <property type="entry name" value="SGNH_hydro"/>
</dbReference>
<dbReference type="InterPro" id="IPR036514">
    <property type="entry name" value="SGNH_hydro_sf"/>
</dbReference>